<keyword evidence="1" id="KW-0472">Membrane</keyword>
<dbReference type="AlphaFoldDB" id="R7QER8"/>
<keyword evidence="1" id="KW-0812">Transmembrane</keyword>
<dbReference type="Gramene" id="CDF36283">
    <property type="protein sequence ID" value="CDF36283"/>
    <property type="gene ID" value="CHC_T00004647001"/>
</dbReference>
<dbReference type="KEGG" id="ccp:CHC_T00004647001"/>
<dbReference type="GeneID" id="17323818"/>
<dbReference type="Proteomes" id="UP000012073">
    <property type="component" value="Unassembled WGS sequence"/>
</dbReference>
<dbReference type="RefSeq" id="XP_005716102.1">
    <property type="nucleotide sequence ID" value="XM_005716045.1"/>
</dbReference>
<reference evidence="3" key="1">
    <citation type="journal article" date="2013" name="Proc. Natl. Acad. Sci. U.S.A.">
        <title>Genome structure and metabolic features in the red seaweed Chondrus crispus shed light on evolution of the Archaeplastida.</title>
        <authorList>
            <person name="Collen J."/>
            <person name="Porcel B."/>
            <person name="Carre W."/>
            <person name="Ball S.G."/>
            <person name="Chaparro C."/>
            <person name="Tonon T."/>
            <person name="Barbeyron T."/>
            <person name="Michel G."/>
            <person name="Noel B."/>
            <person name="Valentin K."/>
            <person name="Elias M."/>
            <person name="Artiguenave F."/>
            <person name="Arun A."/>
            <person name="Aury J.M."/>
            <person name="Barbosa-Neto J.F."/>
            <person name="Bothwell J.H."/>
            <person name="Bouget F.Y."/>
            <person name="Brillet L."/>
            <person name="Cabello-Hurtado F."/>
            <person name="Capella-Gutierrez S."/>
            <person name="Charrier B."/>
            <person name="Cladiere L."/>
            <person name="Cock J.M."/>
            <person name="Coelho S.M."/>
            <person name="Colleoni C."/>
            <person name="Czjzek M."/>
            <person name="Da Silva C."/>
            <person name="Delage L."/>
            <person name="Denoeud F."/>
            <person name="Deschamps P."/>
            <person name="Dittami S.M."/>
            <person name="Gabaldon T."/>
            <person name="Gachon C.M."/>
            <person name="Groisillier A."/>
            <person name="Herve C."/>
            <person name="Jabbari K."/>
            <person name="Katinka M."/>
            <person name="Kloareg B."/>
            <person name="Kowalczyk N."/>
            <person name="Labadie K."/>
            <person name="Leblanc C."/>
            <person name="Lopez P.J."/>
            <person name="McLachlan D.H."/>
            <person name="Meslet-Cladiere L."/>
            <person name="Moustafa A."/>
            <person name="Nehr Z."/>
            <person name="Nyvall Collen P."/>
            <person name="Panaud O."/>
            <person name="Partensky F."/>
            <person name="Poulain J."/>
            <person name="Rensing S.A."/>
            <person name="Rousvoal S."/>
            <person name="Samson G."/>
            <person name="Symeonidi A."/>
            <person name="Weissenbach J."/>
            <person name="Zambounis A."/>
            <person name="Wincker P."/>
            <person name="Boyen C."/>
        </authorList>
    </citation>
    <scope>NUCLEOTIDE SEQUENCE [LARGE SCALE GENOMIC DNA]</scope>
    <source>
        <strain evidence="3">cv. Stackhouse</strain>
    </source>
</reference>
<keyword evidence="3" id="KW-1185">Reference proteome</keyword>
<feature type="transmembrane region" description="Helical" evidence="1">
    <location>
        <begin position="90"/>
        <end position="113"/>
    </location>
</feature>
<dbReference type="EMBL" id="HG001769">
    <property type="protein sequence ID" value="CDF36283.1"/>
    <property type="molecule type" value="Genomic_DNA"/>
</dbReference>
<name>R7QER8_CHOCR</name>
<evidence type="ECO:0000256" key="1">
    <source>
        <dbReference type="SAM" id="Phobius"/>
    </source>
</evidence>
<evidence type="ECO:0000313" key="2">
    <source>
        <dbReference type="EMBL" id="CDF36283.1"/>
    </source>
</evidence>
<sequence>MRSRTLGYRQPSCSRPPVFGSDRPCPETLLHNSLLQSFLSDTVARKSVVTSERKPWPSDVSLSSRDSSGTFISSQSKYCLTELASQRRAIIAFPVLLTFRLLRPFYSVVLVLLHRHTVLLPLFK</sequence>
<keyword evidence="1" id="KW-1133">Transmembrane helix</keyword>
<proteinExistence type="predicted"/>
<evidence type="ECO:0000313" key="3">
    <source>
        <dbReference type="Proteomes" id="UP000012073"/>
    </source>
</evidence>
<gene>
    <name evidence="2" type="ORF">CHC_T00004647001</name>
</gene>
<accession>R7QER8</accession>
<protein>
    <submittedName>
        <fullName evidence="2">Uncharacterized protein</fullName>
    </submittedName>
</protein>
<organism evidence="2 3">
    <name type="scientific">Chondrus crispus</name>
    <name type="common">Carrageen Irish moss</name>
    <name type="synonym">Polymorpha crispa</name>
    <dbReference type="NCBI Taxonomy" id="2769"/>
    <lineage>
        <taxon>Eukaryota</taxon>
        <taxon>Rhodophyta</taxon>
        <taxon>Florideophyceae</taxon>
        <taxon>Rhodymeniophycidae</taxon>
        <taxon>Gigartinales</taxon>
        <taxon>Gigartinaceae</taxon>
        <taxon>Chondrus</taxon>
    </lineage>
</organism>